<feature type="non-terminal residue" evidence="4">
    <location>
        <position position="101"/>
    </location>
</feature>
<dbReference type="PANTHER" id="PTHR44533:SF4">
    <property type="entry name" value="DEAD_H RNA HELICASE, PUTATIVE-RELATED"/>
    <property type="match status" value="1"/>
</dbReference>
<evidence type="ECO:0000256" key="2">
    <source>
        <dbReference type="ARBA" id="ARBA00022806"/>
    </source>
</evidence>
<feature type="compositionally biased region" description="Basic residues" evidence="3">
    <location>
        <begin position="88"/>
        <end position="101"/>
    </location>
</feature>
<dbReference type="EMBL" id="CATNWA010014833">
    <property type="protein sequence ID" value="CAI9576476.1"/>
    <property type="molecule type" value="Genomic_DNA"/>
</dbReference>
<keyword evidence="1" id="KW-0378">Hydrolase</keyword>
<dbReference type="Proteomes" id="UP001162483">
    <property type="component" value="Unassembled WGS sequence"/>
</dbReference>
<dbReference type="PANTHER" id="PTHR44533">
    <property type="entry name" value="DEAD/H RNA HELICASE, PUTATIVE-RELATED"/>
    <property type="match status" value="1"/>
</dbReference>
<evidence type="ECO:0000256" key="3">
    <source>
        <dbReference type="SAM" id="MobiDB-lite"/>
    </source>
</evidence>
<proteinExistence type="predicted"/>
<sequence length="101" mass="11874">MLSSDDPVFSSLLRKKTYDELKHWHTGRPLSDDYDRTKNEQRDVLKDKKALKQYQKLQLHNYRYGQTLGVKTSTKIAVKDDQPDEKKYVHKASAKKKPPQV</sequence>
<feature type="region of interest" description="Disordered" evidence="3">
    <location>
        <begin position="81"/>
        <end position="101"/>
    </location>
</feature>
<name>A0ABN9DV16_9NEOB</name>
<evidence type="ECO:0000313" key="5">
    <source>
        <dbReference type="Proteomes" id="UP001162483"/>
    </source>
</evidence>
<reference evidence="4" key="1">
    <citation type="submission" date="2023-05" db="EMBL/GenBank/DDBJ databases">
        <authorList>
            <person name="Stuckert A."/>
        </authorList>
    </citation>
    <scope>NUCLEOTIDE SEQUENCE</scope>
</reference>
<protein>
    <submittedName>
        <fullName evidence="4">Uncharacterized protein</fullName>
    </submittedName>
</protein>
<dbReference type="InterPro" id="IPR052431">
    <property type="entry name" value="SKI2_subfamily_helicases"/>
</dbReference>
<organism evidence="4 5">
    <name type="scientific">Staurois parvus</name>
    <dbReference type="NCBI Taxonomy" id="386267"/>
    <lineage>
        <taxon>Eukaryota</taxon>
        <taxon>Metazoa</taxon>
        <taxon>Chordata</taxon>
        <taxon>Craniata</taxon>
        <taxon>Vertebrata</taxon>
        <taxon>Euteleostomi</taxon>
        <taxon>Amphibia</taxon>
        <taxon>Batrachia</taxon>
        <taxon>Anura</taxon>
        <taxon>Neobatrachia</taxon>
        <taxon>Ranoidea</taxon>
        <taxon>Ranidae</taxon>
        <taxon>Staurois</taxon>
    </lineage>
</organism>
<evidence type="ECO:0000313" key="4">
    <source>
        <dbReference type="EMBL" id="CAI9576476.1"/>
    </source>
</evidence>
<keyword evidence="2" id="KW-0067">ATP-binding</keyword>
<evidence type="ECO:0000256" key="1">
    <source>
        <dbReference type="ARBA" id="ARBA00022801"/>
    </source>
</evidence>
<accession>A0ABN9DV16</accession>
<keyword evidence="2" id="KW-0547">Nucleotide-binding</keyword>
<keyword evidence="5" id="KW-1185">Reference proteome</keyword>
<keyword evidence="2" id="KW-0347">Helicase</keyword>
<comment type="caution">
    <text evidence="4">The sequence shown here is derived from an EMBL/GenBank/DDBJ whole genome shotgun (WGS) entry which is preliminary data.</text>
</comment>
<gene>
    <name evidence="4" type="ORF">SPARVUS_LOCUS8524323</name>
</gene>